<sequence>MRYLLDTNAISHVIDFPTGSVAQRIRTEAVTGTLVTSVIVVAELRYGYTKISSQRLRDAYETFFESLPIENWEAPFDHVYADIRDQLTKKGRSIGAMDMLIAAHALATDAVVVTANIKHFSEVPELKVENWLR</sequence>
<dbReference type="CDD" id="cd18748">
    <property type="entry name" value="PIN_VapC4-5_FitB-like"/>
    <property type="match status" value="1"/>
</dbReference>
<feature type="binding site" evidence="8">
    <location>
        <position position="98"/>
    </location>
    <ligand>
        <name>Mg(2+)</name>
        <dbReference type="ChEBI" id="CHEBI:18420"/>
    </ligand>
</feature>
<dbReference type="GO" id="GO:0090729">
    <property type="term" value="F:toxin activity"/>
    <property type="evidence" value="ECO:0007669"/>
    <property type="project" value="UniProtKB-KW"/>
</dbReference>
<organism evidence="10 11">
    <name type="scientific">Agrobacterium larrymoorei</name>
    <dbReference type="NCBI Taxonomy" id="160699"/>
    <lineage>
        <taxon>Bacteria</taxon>
        <taxon>Pseudomonadati</taxon>
        <taxon>Pseudomonadota</taxon>
        <taxon>Alphaproteobacteria</taxon>
        <taxon>Hyphomicrobiales</taxon>
        <taxon>Rhizobiaceae</taxon>
        <taxon>Rhizobium/Agrobacterium group</taxon>
        <taxon>Agrobacterium</taxon>
    </lineage>
</organism>
<dbReference type="InterPro" id="IPR022907">
    <property type="entry name" value="VapC_family"/>
</dbReference>
<keyword evidence="2 8" id="KW-1277">Toxin-antitoxin system</keyword>
<feature type="domain" description="PIN" evidence="9">
    <location>
        <begin position="3"/>
        <end position="125"/>
    </location>
</feature>
<dbReference type="GO" id="GO:0004540">
    <property type="term" value="F:RNA nuclease activity"/>
    <property type="evidence" value="ECO:0007669"/>
    <property type="project" value="InterPro"/>
</dbReference>
<keyword evidence="6 8" id="KW-0460">Magnesium</keyword>
<dbReference type="InterPro" id="IPR029060">
    <property type="entry name" value="PIN-like_dom_sf"/>
</dbReference>
<keyword evidence="8" id="KW-0800">Toxin</keyword>
<dbReference type="AlphaFoldDB" id="A0AAF0HBU8"/>
<evidence type="ECO:0000313" key="11">
    <source>
        <dbReference type="Proteomes" id="UP000298664"/>
    </source>
</evidence>
<name>A0AAF0HBU8_9HYPH</name>
<dbReference type="PANTHER" id="PTHR33653:SF1">
    <property type="entry name" value="RIBONUCLEASE VAPC2"/>
    <property type="match status" value="1"/>
</dbReference>
<dbReference type="InterPro" id="IPR050556">
    <property type="entry name" value="Type_II_TA_system_RNase"/>
</dbReference>
<evidence type="ECO:0000256" key="8">
    <source>
        <dbReference type="HAMAP-Rule" id="MF_00265"/>
    </source>
</evidence>
<comment type="similarity">
    <text evidence="7 8">Belongs to the PINc/VapC protein family.</text>
</comment>
<dbReference type="InterPro" id="IPR002716">
    <property type="entry name" value="PIN_dom"/>
</dbReference>
<evidence type="ECO:0000256" key="3">
    <source>
        <dbReference type="ARBA" id="ARBA00022722"/>
    </source>
</evidence>
<dbReference type="Gene3D" id="3.40.50.1010">
    <property type="entry name" value="5'-nuclease"/>
    <property type="match status" value="1"/>
</dbReference>
<dbReference type="Pfam" id="PF01850">
    <property type="entry name" value="PIN"/>
    <property type="match status" value="1"/>
</dbReference>
<evidence type="ECO:0000256" key="7">
    <source>
        <dbReference type="ARBA" id="ARBA00038093"/>
    </source>
</evidence>
<dbReference type="Proteomes" id="UP000298664">
    <property type="component" value="Chromosome Circular"/>
</dbReference>
<evidence type="ECO:0000256" key="1">
    <source>
        <dbReference type="ARBA" id="ARBA00001946"/>
    </source>
</evidence>
<evidence type="ECO:0000313" key="10">
    <source>
        <dbReference type="EMBL" id="WHA41670.1"/>
    </source>
</evidence>
<keyword evidence="3 8" id="KW-0540">Nuclease</keyword>
<protein>
    <recommendedName>
        <fullName evidence="8">Ribonuclease VapC</fullName>
        <shortName evidence="8">RNase VapC</shortName>
        <ecNumber evidence="8">3.1.-.-</ecNumber>
    </recommendedName>
    <alternativeName>
        <fullName evidence="8">Toxin VapC</fullName>
    </alternativeName>
</protein>
<dbReference type="RefSeq" id="WP_137393701.1">
    <property type="nucleotide sequence ID" value="NZ_CP124733.1"/>
</dbReference>
<comment type="function">
    <text evidence="8">Toxic component of a toxin-antitoxin (TA) system. An RNase.</text>
</comment>
<dbReference type="GO" id="GO:0000287">
    <property type="term" value="F:magnesium ion binding"/>
    <property type="evidence" value="ECO:0007669"/>
    <property type="project" value="UniProtKB-UniRule"/>
</dbReference>
<comment type="cofactor">
    <cofactor evidence="1 8">
        <name>Mg(2+)</name>
        <dbReference type="ChEBI" id="CHEBI:18420"/>
    </cofactor>
</comment>
<accession>A0AAF0HBU8</accession>
<dbReference type="EMBL" id="CP124733">
    <property type="protein sequence ID" value="WHA41670.1"/>
    <property type="molecule type" value="Genomic_DNA"/>
</dbReference>
<evidence type="ECO:0000256" key="6">
    <source>
        <dbReference type="ARBA" id="ARBA00022842"/>
    </source>
</evidence>
<dbReference type="PANTHER" id="PTHR33653">
    <property type="entry name" value="RIBONUCLEASE VAPC2"/>
    <property type="match status" value="1"/>
</dbReference>
<dbReference type="HAMAP" id="MF_00265">
    <property type="entry name" value="VapC_Nob1"/>
    <property type="match status" value="1"/>
</dbReference>
<keyword evidence="5 8" id="KW-0378">Hydrolase</keyword>
<reference evidence="10" key="1">
    <citation type="submission" date="2023-05" db="EMBL/GenBank/DDBJ databases">
        <title>Complete genome sequence of Agrobacterium larrymoorei CFBP5477.</title>
        <authorList>
            <person name="Yen H.-C."/>
            <person name="Chou L."/>
            <person name="Lin Y.-C."/>
            <person name="Lai E.-M."/>
            <person name="Kuo C.-H."/>
        </authorList>
    </citation>
    <scope>NUCLEOTIDE SEQUENCE</scope>
    <source>
        <strain evidence="10">CFBP5477</strain>
    </source>
</reference>
<dbReference type="EC" id="3.1.-.-" evidence="8"/>
<keyword evidence="4 8" id="KW-0479">Metal-binding</keyword>
<dbReference type="SUPFAM" id="SSF88723">
    <property type="entry name" value="PIN domain-like"/>
    <property type="match status" value="1"/>
</dbReference>
<dbReference type="GO" id="GO:0016787">
    <property type="term" value="F:hydrolase activity"/>
    <property type="evidence" value="ECO:0007669"/>
    <property type="project" value="UniProtKB-KW"/>
</dbReference>
<proteinExistence type="inferred from homology"/>
<evidence type="ECO:0000256" key="4">
    <source>
        <dbReference type="ARBA" id="ARBA00022723"/>
    </source>
</evidence>
<feature type="binding site" evidence="8">
    <location>
        <position position="6"/>
    </location>
    <ligand>
        <name>Mg(2+)</name>
        <dbReference type="ChEBI" id="CHEBI:18420"/>
    </ligand>
</feature>
<evidence type="ECO:0000256" key="5">
    <source>
        <dbReference type="ARBA" id="ARBA00022801"/>
    </source>
</evidence>
<evidence type="ECO:0000256" key="2">
    <source>
        <dbReference type="ARBA" id="ARBA00022649"/>
    </source>
</evidence>
<gene>
    <name evidence="8" type="primary">vapC</name>
    <name evidence="10" type="ORF">CFBP5477_003290</name>
</gene>
<evidence type="ECO:0000259" key="9">
    <source>
        <dbReference type="Pfam" id="PF01850"/>
    </source>
</evidence>